<dbReference type="RefSeq" id="WP_386072481.1">
    <property type="nucleotide sequence ID" value="NZ_JBHTJT010000006.1"/>
</dbReference>
<dbReference type="PANTHER" id="PTHR36934:SF1">
    <property type="entry name" value="THIOESTERASE DOMAIN-CONTAINING PROTEIN"/>
    <property type="match status" value="1"/>
</dbReference>
<name>A0ABW3IKN8_9RHOB</name>
<dbReference type="CDD" id="cd03440">
    <property type="entry name" value="hot_dog"/>
    <property type="match status" value="1"/>
</dbReference>
<dbReference type="SUPFAM" id="SSF54637">
    <property type="entry name" value="Thioesterase/thiol ester dehydrase-isomerase"/>
    <property type="match status" value="1"/>
</dbReference>
<evidence type="ECO:0000259" key="1">
    <source>
        <dbReference type="Pfam" id="PF22636"/>
    </source>
</evidence>
<gene>
    <name evidence="2" type="ORF">ACFQ2S_02615</name>
</gene>
<dbReference type="InterPro" id="IPR029069">
    <property type="entry name" value="HotDog_dom_sf"/>
</dbReference>
<organism evidence="2 3">
    <name type="scientific">Tropicimonas aquimaris</name>
    <dbReference type="NCBI Taxonomy" id="914152"/>
    <lineage>
        <taxon>Bacteria</taxon>
        <taxon>Pseudomonadati</taxon>
        <taxon>Pseudomonadota</taxon>
        <taxon>Alphaproteobacteria</taxon>
        <taxon>Rhodobacterales</taxon>
        <taxon>Roseobacteraceae</taxon>
        <taxon>Tropicimonas</taxon>
    </lineage>
</organism>
<proteinExistence type="predicted"/>
<dbReference type="Gene3D" id="3.10.129.10">
    <property type="entry name" value="Hotdog Thioesterase"/>
    <property type="match status" value="1"/>
</dbReference>
<dbReference type="Proteomes" id="UP001597108">
    <property type="component" value="Unassembled WGS sequence"/>
</dbReference>
<accession>A0ABW3IKN8</accession>
<evidence type="ECO:0000313" key="3">
    <source>
        <dbReference type="Proteomes" id="UP001597108"/>
    </source>
</evidence>
<sequence length="141" mass="15556">MKPGLSIGDTAQFSRVIQPEEVVCRLFPDARIMDDMPEVLASAYMIGLFEWACVEQLAPYYEEGEGSLGIGFELSHVSPTPPGLTVTVDTEVEEIDGRFITFRVRGHDGQDMIGAGRHKRAVTRWNNFNAKVAAKAAQAQQ</sequence>
<feature type="domain" description="Fluoroacetyl-CoA-specific thioesterase-like" evidence="1">
    <location>
        <begin position="32"/>
        <end position="123"/>
    </location>
</feature>
<dbReference type="PANTHER" id="PTHR36934">
    <property type="entry name" value="BLR0278 PROTEIN"/>
    <property type="match status" value="1"/>
</dbReference>
<dbReference type="InterPro" id="IPR025540">
    <property type="entry name" value="FlK"/>
</dbReference>
<protein>
    <submittedName>
        <fullName evidence="2">Thioesterase family protein</fullName>
    </submittedName>
</protein>
<dbReference type="PIRSF" id="PIRSF014972">
    <property type="entry name" value="FlK"/>
    <property type="match status" value="1"/>
</dbReference>
<comment type="caution">
    <text evidence="2">The sequence shown here is derived from an EMBL/GenBank/DDBJ whole genome shotgun (WGS) entry which is preliminary data.</text>
</comment>
<dbReference type="EMBL" id="JBHTJT010000006">
    <property type="protein sequence ID" value="MFD0978534.1"/>
    <property type="molecule type" value="Genomic_DNA"/>
</dbReference>
<evidence type="ECO:0000313" key="2">
    <source>
        <dbReference type="EMBL" id="MFD0978534.1"/>
    </source>
</evidence>
<dbReference type="InterPro" id="IPR054485">
    <property type="entry name" value="FlK-like_dom"/>
</dbReference>
<keyword evidence="3" id="KW-1185">Reference proteome</keyword>
<dbReference type="Pfam" id="PF22636">
    <property type="entry name" value="FlK"/>
    <property type="match status" value="1"/>
</dbReference>
<reference evidence="3" key="1">
    <citation type="journal article" date="2019" name="Int. J. Syst. Evol. Microbiol.">
        <title>The Global Catalogue of Microorganisms (GCM) 10K type strain sequencing project: providing services to taxonomists for standard genome sequencing and annotation.</title>
        <authorList>
            <consortium name="The Broad Institute Genomics Platform"/>
            <consortium name="The Broad Institute Genome Sequencing Center for Infectious Disease"/>
            <person name="Wu L."/>
            <person name="Ma J."/>
        </authorList>
    </citation>
    <scope>NUCLEOTIDE SEQUENCE [LARGE SCALE GENOMIC DNA]</scope>
    <source>
        <strain evidence="3">CCUG 60524</strain>
    </source>
</reference>